<accession>A0ABU3D5I5</accession>
<dbReference type="PANTHER" id="PTHR22916:SF3">
    <property type="entry name" value="UDP-GLCNAC:BETAGAL BETA-1,3-N-ACETYLGLUCOSAMINYLTRANSFERASE-LIKE PROTEIN 1"/>
    <property type="match status" value="1"/>
</dbReference>
<organism evidence="2 3">
    <name type="scientific">Autumnicola musiva</name>
    <dbReference type="NCBI Taxonomy" id="3075589"/>
    <lineage>
        <taxon>Bacteria</taxon>
        <taxon>Pseudomonadati</taxon>
        <taxon>Bacteroidota</taxon>
        <taxon>Flavobacteriia</taxon>
        <taxon>Flavobacteriales</taxon>
        <taxon>Flavobacteriaceae</taxon>
        <taxon>Autumnicola</taxon>
    </lineage>
</organism>
<dbReference type="CDD" id="cd00761">
    <property type="entry name" value="Glyco_tranf_GTA_type"/>
    <property type="match status" value="1"/>
</dbReference>
<gene>
    <name evidence="2" type="ORF">RM539_09435</name>
</gene>
<dbReference type="EMBL" id="JAVRHK010000005">
    <property type="protein sequence ID" value="MDT0676799.1"/>
    <property type="molecule type" value="Genomic_DNA"/>
</dbReference>
<dbReference type="PANTHER" id="PTHR22916">
    <property type="entry name" value="GLYCOSYLTRANSFERASE"/>
    <property type="match status" value="1"/>
</dbReference>
<proteinExistence type="predicted"/>
<keyword evidence="3" id="KW-1185">Reference proteome</keyword>
<reference evidence="2 3" key="1">
    <citation type="submission" date="2023-09" db="EMBL/GenBank/DDBJ databases">
        <authorList>
            <person name="Rey-Velasco X."/>
        </authorList>
    </citation>
    <scope>NUCLEOTIDE SEQUENCE [LARGE SCALE GENOMIC DNA]</scope>
    <source>
        <strain evidence="2 3">F117</strain>
    </source>
</reference>
<evidence type="ECO:0000313" key="2">
    <source>
        <dbReference type="EMBL" id="MDT0676799.1"/>
    </source>
</evidence>
<dbReference type="EC" id="2.4.-.-" evidence="2"/>
<dbReference type="InterPro" id="IPR029044">
    <property type="entry name" value="Nucleotide-diphossugar_trans"/>
</dbReference>
<sequence>MNHQIKVSIIIPTYNRSHLLMETLESVQAQSLQDWECLIVDDGGNDDTEEEVSKLNKKDNRFKYYKRPLEYPKGASNCRNFGFSLSSGNYIQWLDDDDILSKRKLEFQVNALEQTKNHFIFASCEWDLLWPGKKLELKNCFPGDEMLKENFFRVMADRQNFIPSLAYLVSRKLHIAAGNWNTELSINQDAEYFTRILIKSEKLINVKDCYVLYREHDAGRISRKRTPENMMSFFLSLELMQSYLKFHNINARSYFRWKLLKWLLAYYSYYPEIMNQYYHLFKENGIDLKWYKFYAFKHRIYRSVYPVYKQLKS</sequence>
<dbReference type="Gene3D" id="3.90.550.10">
    <property type="entry name" value="Spore Coat Polysaccharide Biosynthesis Protein SpsA, Chain A"/>
    <property type="match status" value="1"/>
</dbReference>
<dbReference type="RefSeq" id="WP_311503139.1">
    <property type="nucleotide sequence ID" value="NZ_JAVRHK010000005.1"/>
</dbReference>
<comment type="caution">
    <text evidence="2">The sequence shown here is derived from an EMBL/GenBank/DDBJ whole genome shotgun (WGS) entry which is preliminary data.</text>
</comment>
<dbReference type="Proteomes" id="UP001262582">
    <property type="component" value="Unassembled WGS sequence"/>
</dbReference>
<feature type="domain" description="Glycosyltransferase 2-like" evidence="1">
    <location>
        <begin position="8"/>
        <end position="123"/>
    </location>
</feature>
<dbReference type="GO" id="GO:0016757">
    <property type="term" value="F:glycosyltransferase activity"/>
    <property type="evidence" value="ECO:0007669"/>
    <property type="project" value="UniProtKB-KW"/>
</dbReference>
<evidence type="ECO:0000259" key="1">
    <source>
        <dbReference type="Pfam" id="PF00535"/>
    </source>
</evidence>
<dbReference type="SUPFAM" id="SSF53448">
    <property type="entry name" value="Nucleotide-diphospho-sugar transferases"/>
    <property type="match status" value="1"/>
</dbReference>
<protein>
    <submittedName>
        <fullName evidence="2">Glycosyltransferase family 2 protein</fullName>
        <ecNumber evidence="2">2.4.-.-</ecNumber>
    </submittedName>
</protein>
<dbReference type="InterPro" id="IPR001173">
    <property type="entry name" value="Glyco_trans_2-like"/>
</dbReference>
<dbReference type="Pfam" id="PF00535">
    <property type="entry name" value="Glycos_transf_2"/>
    <property type="match status" value="1"/>
</dbReference>
<keyword evidence="2" id="KW-0808">Transferase</keyword>
<name>A0ABU3D5I5_9FLAO</name>
<evidence type="ECO:0000313" key="3">
    <source>
        <dbReference type="Proteomes" id="UP001262582"/>
    </source>
</evidence>
<keyword evidence="2" id="KW-0328">Glycosyltransferase</keyword>